<sequence>MNDEQIRLKRILLKQPCINPLKSFNEFAQMQNLYKIQGYSSYVQYEPFLFDWFQTIATQEDFKFYFCWFEFMRMIHLFIHIQRFDLIHSMKYILQQQYSNYIPHNLHITTLHCNFAPDNHLFWLNHCKPFNINCVFQMGFIQKSIKSQFNASFKGLYKFQEIDEVQYKYIQNQIELSYEETQVIINLQKHYIISTLKTISGCLCKLEFDKFLGFKSEKFKLKLKMDRNFN</sequence>
<dbReference type="EMBL" id="CAJJDP010000185">
    <property type="protein sequence ID" value="CAD8214546.1"/>
    <property type="molecule type" value="Genomic_DNA"/>
</dbReference>
<evidence type="ECO:0000313" key="2">
    <source>
        <dbReference type="Proteomes" id="UP000683925"/>
    </source>
</evidence>
<dbReference type="Proteomes" id="UP000683925">
    <property type="component" value="Unassembled WGS sequence"/>
</dbReference>
<name>A0A8S1YIG1_PAROT</name>
<accession>A0A8S1YIG1</accession>
<dbReference type="AlphaFoldDB" id="A0A8S1YIG1"/>
<organism evidence="1 2">
    <name type="scientific">Paramecium octaurelia</name>
    <dbReference type="NCBI Taxonomy" id="43137"/>
    <lineage>
        <taxon>Eukaryota</taxon>
        <taxon>Sar</taxon>
        <taxon>Alveolata</taxon>
        <taxon>Ciliophora</taxon>
        <taxon>Intramacronucleata</taxon>
        <taxon>Oligohymenophorea</taxon>
        <taxon>Peniculida</taxon>
        <taxon>Parameciidae</taxon>
        <taxon>Paramecium</taxon>
    </lineage>
</organism>
<comment type="caution">
    <text evidence="1">The sequence shown here is derived from an EMBL/GenBank/DDBJ whole genome shotgun (WGS) entry which is preliminary data.</text>
</comment>
<reference evidence="1" key="1">
    <citation type="submission" date="2021-01" db="EMBL/GenBank/DDBJ databases">
        <authorList>
            <consortium name="Genoscope - CEA"/>
            <person name="William W."/>
        </authorList>
    </citation>
    <scope>NUCLEOTIDE SEQUENCE</scope>
</reference>
<evidence type="ECO:0000313" key="1">
    <source>
        <dbReference type="EMBL" id="CAD8214546.1"/>
    </source>
</evidence>
<protein>
    <submittedName>
        <fullName evidence="1">Uncharacterized protein</fullName>
    </submittedName>
</protein>
<proteinExistence type="predicted"/>
<keyword evidence="2" id="KW-1185">Reference proteome</keyword>
<gene>
    <name evidence="1" type="ORF">POCTA_138.1.T1810024</name>
</gene>